<keyword evidence="2" id="KW-1185">Reference proteome</keyword>
<accession>A0ABN8JTF1</accession>
<gene>
    <name evidence="1" type="ORF">MES4922_250026</name>
</gene>
<dbReference type="RefSeq" id="WP_254025467.1">
    <property type="nucleotide sequence ID" value="NZ_CAKXZS010000018.1"/>
</dbReference>
<sequence length="67" mass="7672">MKDNVAHYLEKAERLELLIPTFDPANGDMILVYRIEDGKGGRSFRVSPELAAEFRSFIFQAVREKAN</sequence>
<organism evidence="1 2">
    <name type="scientific">Mesorhizobium ventifaucium</name>
    <dbReference type="NCBI Taxonomy" id="666020"/>
    <lineage>
        <taxon>Bacteria</taxon>
        <taxon>Pseudomonadati</taxon>
        <taxon>Pseudomonadota</taxon>
        <taxon>Alphaproteobacteria</taxon>
        <taxon>Hyphomicrobiales</taxon>
        <taxon>Phyllobacteriaceae</taxon>
        <taxon>Mesorhizobium</taxon>
    </lineage>
</organism>
<reference evidence="1" key="1">
    <citation type="submission" date="2022-03" db="EMBL/GenBank/DDBJ databases">
        <authorList>
            <person name="Brunel B."/>
        </authorList>
    </citation>
    <scope>NUCLEOTIDE SEQUENCE</scope>
    <source>
        <strain evidence="1">STM4922sample</strain>
    </source>
</reference>
<protein>
    <submittedName>
        <fullName evidence="1">Uncharacterized protein</fullName>
    </submittedName>
</protein>
<evidence type="ECO:0000313" key="1">
    <source>
        <dbReference type="EMBL" id="CAH2400527.1"/>
    </source>
</evidence>
<name>A0ABN8JTF1_9HYPH</name>
<dbReference type="EMBL" id="CAKXZS010000018">
    <property type="protein sequence ID" value="CAH2400527.1"/>
    <property type="molecule type" value="Genomic_DNA"/>
</dbReference>
<proteinExistence type="predicted"/>
<comment type="caution">
    <text evidence="1">The sequence shown here is derived from an EMBL/GenBank/DDBJ whole genome shotgun (WGS) entry which is preliminary data.</text>
</comment>
<evidence type="ECO:0000313" key="2">
    <source>
        <dbReference type="Proteomes" id="UP001152604"/>
    </source>
</evidence>
<dbReference type="Proteomes" id="UP001152604">
    <property type="component" value="Unassembled WGS sequence"/>
</dbReference>